<gene>
    <name evidence="1" type="ORF">E4T21_11620</name>
</gene>
<dbReference type="AlphaFoldDB" id="A0A5C1NG33"/>
<dbReference type="EMBL" id="CP038437">
    <property type="protein sequence ID" value="QEM82124.1"/>
    <property type="molecule type" value="Genomic_DNA"/>
</dbReference>
<dbReference type="KEGG" id="hbh:E4T21_11620"/>
<sequence>MSGNHVLILSGLLVFAILLGLRAFISAKKSASFAEMSEFTTLREKIRSALRAEVGKKELSEIDDYIGKNYTDSSREGRKEILDQLIFRFVVSKGARLASLDASRLKQQYVAIMSNLQSGNSARDTWIEYCRTFVQKTFFPKLKKVIVEGELSEVVEKESMSWMYNPSNDFAEGLWIRLLNDLVVEDLDADISDFLETRGDV</sequence>
<keyword evidence="2" id="KW-1185">Reference proteome</keyword>
<dbReference type="Proteomes" id="UP000324285">
    <property type="component" value="Chromosome"/>
</dbReference>
<organism evidence="1 2">
    <name type="scientific">Halomonas binhaiensis</name>
    <dbReference type="NCBI Taxonomy" id="2562282"/>
    <lineage>
        <taxon>Bacteria</taxon>
        <taxon>Pseudomonadati</taxon>
        <taxon>Pseudomonadota</taxon>
        <taxon>Gammaproteobacteria</taxon>
        <taxon>Oceanospirillales</taxon>
        <taxon>Halomonadaceae</taxon>
        <taxon>Halomonas</taxon>
    </lineage>
</organism>
<proteinExistence type="predicted"/>
<reference evidence="1" key="1">
    <citation type="submission" date="2021-02" db="EMBL/GenBank/DDBJ databases">
        <title>Strain Y2R2, a novel species of the genus Halomonas.</title>
        <authorList>
            <person name="Huang H."/>
        </authorList>
    </citation>
    <scope>NUCLEOTIDE SEQUENCE</scope>
    <source>
        <strain evidence="1">Y2R2</strain>
    </source>
</reference>
<protein>
    <submittedName>
        <fullName evidence="1">Uncharacterized protein</fullName>
    </submittedName>
</protein>
<dbReference type="RefSeq" id="WP_149285134.1">
    <property type="nucleotide sequence ID" value="NZ_CP038437.2"/>
</dbReference>
<name>A0A5C1NG33_9GAMM</name>
<evidence type="ECO:0000313" key="1">
    <source>
        <dbReference type="EMBL" id="QEM82124.1"/>
    </source>
</evidence>
<accession>A0A5C1NG33</accession>
<evidence type="ECO:0000313" key="2">
    <source>
        <dbReference type="Proteomes" id="UP000324285"/>
    </source>
</evidence>